<dbReference type="AlphaFoldDB" id="A0A0K2SQA6"/>
<dbReference type="KEGG" id="lpil:LIP_3498"/>
<dbReference type="STRING" id="1555112.LIP_3498"/>
<evidence type="ECO:0008006" key="4">
    <source>
        <dbReference type="Google" id="ProtNLM"/>
    </source>
</evidence>
<proteinExistence type="predicted"/>
<protein>
    <recommendedName>
        <fullName evidence="4">Outer membrane protein beta-barrel domain-containing protein</fullName>
    </recommendedName>
</protein>
<organism evidence="2 3">
    <name type="scientific">Limnochorda pilosa</name>
    <dbReference type="NCBI Taxonomy" id="1555112"/>
    <lineage>
        <taxon>Bacteria</taxon>
        <taxon>Bacillati</taxon>
        <taxon>Bacillota</taxon>
        <taxon>Limnochordia</taxon>
        <taxon>Limnochordales</taxon>
        <taxon>Limnochordaceae</taxon>
        <taxon>Limnochorda</taxon>
    </lineage>
</organism>
<evidence type="ECO:0000256" key="1">
    <source>
        <dbReference type="SAM" id="SignalP"/>
    </source>
</evidence>
<reference evidence="3" key="2">
    <citation type="journal article" date="2016" name="Int. J. Syst. Evol. Microbiol.">
        <title>Complete genome sequence and cell structure of Limnochorda pilosa, a Gram-negative spore-former within the phylum Firmicutes.</title>
        <authorList>
            <person name="Watanabe M."/>
            <person name="Kojima H."/>
            <person name="Fukui M."/>
        </authorList>
    </citation>
    <scope>NUCLEOTIDE SEQUENCE [LARGE SCALE GENOMIC DNA]</scope>
    <source>
        <strain evidence="3">HC45</strain>
    </source>
</reference>
<keyword evidence="1" id="KW-0732">Signal</keyword>
<dbReference type="RefSeq" id="WP_068140864.1">
    <property type="nucleotide sequence ID" value="NZ_AP014924.1"/>
</dbReference>
<evidence type="ECO:0000313" key="3">
    <source>
        <dbReference type="Proteomes" id="UP000065807"/>
    </source>
</evidence>
<keyword evidence="3" id="KW-1185">Reference proteome</keyword>
<feature type="chain" id="PRO_5005487132" description="Outer membrane protein beta-barrel domain-containing protein" evidence="1">
    <location>
        <begin position="35"/>
        <end position="249"/>
    </location>
</feature>
<gene>
    <name evidence="2" type="ORF">LIP_3498</name>
</gene>
<reference evidence="3" key="1">
    <citation type="submission" date="2015-07" db="EMBL/GenBank/DDBJ databases">
        <title>Complete genome sequence and phylogenetic analysis of Limnochorda pilosa.</title>
        <authorList>
            <person name="Watanabe M."/>
            <person name="Kojima H."/>
            <person name="Fukui M."/>
        </authorList>
    </citation>
    <scope>NUCLEOTIDE SEQUENCE [LARGE SCALE GENOMIC DNA]</scope>
    <source>
        <strain evidence="3">HC45</strain>
    </source>
</reference>
<sequence length="249" mass="26183">MSFATKSSWYCLRLPAVAAALAFLVAVAPPALQAAAEPPGQEPSVTEGGSYSGISLAYMDTAAINTILDRSGWTVPRFDQGPLFVWTSGGGGQVGPVRLGFTFGFGTRSQRDNSQETASSLTVYRGDLRADYVLPTGLGRRPDRPDGALALFAGAGLGVAYGALRIEQPLPLDPGEEVPAFRESDRWLITAGPALGILFTPSSLAYVELSASYTYPFPLGGPRKDEPLDPGGALLRGLTVNLGLMLADF</sequence>
<dbReference type="EMBL" id="AP014924">
    <property type="protein sequence ID" value="BAS29310.1"/>
    <property type="molecule type" value="Genomic_DNA"/>
</dbReference>
<name>A0A0K2SQA6_LIMPI</name>
<dbReference type="Proteomes" id="UP000065807">
    <property type="component" value="Chromosome"/>
</dbReference>
<accession>A0A0K2SQA6</accession>
<evidence type="ECO:0000313" key="2">
    <source>
        <dbReference type="EMBL" id="BAS29310.1"/>
    </source>
</evidence>
<feature type="signal peptide" evidence="1">
    <location>
        <begin position="1"/>
        <end position="34"/>
    </location>
</feature>